<reference evidence="2" key="1">
    <citation type="submission" date="2016-06" db="EMBL/GenBank/DDBJ databases">
        <title>Parallel loss of symbiosis genes in relatives of nitrogen-fixing non-legume Parasponia.</title>
        <authorList>
            <person name="Van Velzen R."/>
            <person name="Holmer R."/>
            <person name="Bu F."/>
            <person name="Rutten L."/>
            <person name="Van Zeijl A."/>
            <person name="Liu W."/>
            <person name="Santuari L."/>
            <person name="Cao Q."/>
            <person name="Sharma T."/>
            <person name="Shen D."/>
            <person name="Roswanjaya Y."/>
            <person name="Wardhani T."/>
            <person name="Kalhor M.S."/>
            <person name="Jansen J."/>
            <person name="Van den Hoogen J."/>
            <person name="Gungor B."/>
            <person name="Hartog M."/>
            <person name="Hontelez J."/>
            <person name="Verver J."/>
            <person name="Yang W.-C."/>
            <person name="Schijlen E."/>
            <person name="Repin R."/>
            <person name="Schilthuizen M."/>
            <person name="Schranz E."/>
            <person name="Heidstra R."/>
            <person name="Miyata K."/>
            <person name="Fedorova E."/>
            <person name="Kohlen W."/>
            <person name="Bisseling T."/>
            <person name="Smit S."/>
            <person name="Geurts R."/>
        </authorList>
    </citation>
    <scope>NUCLEOTIDE SEQUENCE [LARGE SCALE GENOMIC DNA]</scope>
    <source>
        <strain evidence="2">cv. RG33-2</strain>
    </source>
</reference>
<evidence type="ECO:0000313" key="1">
    <source>
        <dbReference type="EMBL" id="PON39353.1"/>
    </source>
</evidence>
<evidence type="ECO:0000313" key="2">
    <source>
        <dbReference type="Proteomes" id="UP000237000"/>
    </source>
</evidence>
<accession>A0A2P5AS38</accession>
<organism evidence="1 2">
    <name type="scientific">Trema orientale</name>
    <name type="common">Charcoal tree</name>
    <name type="synonym">Celtis orientalis</name>
    <dbReference type="NCBI Taxonomy" id="63057"/>
    <lineage>
        <taxon>Eukaryota</taxon>
        <taxon>Viridiplantae</taxon>
        <taxon>Streptophyta</taxon>
        <taxon>Embryophyta</taxon>
        <taxon>Tracheophyta</taxon>
        <taxon>Spermatophyta</taxon>
        <taxon>Magnoliopsida</taxon>
        <taxon>eudicotyledons</taxon>
        <taxon>Gunneridae</taxon>
        <taxon>Pentapetalae</taxon>
        <taxon>rosids</taxon>
        <taxon>fabids</taxon>
        <taxon>Rosales</taxon>
        <taxon>Cannabaceae</taxon>
        <taxon>Trema</taxon>
    </lineage>
</organism>
<comment type="caution">
    <text evidence="1">The sequence shown here is derived from an EMBL/GenBank/DDBJ whole genome shotgun (WGS) entry which is preliminary data.</text>
</comment>
<dbReference type="Proteomes" id="UP000237000">
    <property type="component" value="Unassembled WGS sequence"/>
</dbReference>
<name>A0A2P5AS38_TREOI</name>
<sequence length="24" mass="2671">MHVIELGYGVSCPCECFARVKSQN</sequence>
<proteinExistence type="predicted"/>
<keyword evidence="2" id="KW-1185">Reference proteome</keyword>
<dbReference type="InParanoid" id="A0A2P5AS38"/>
<gene>
    <name evidence="1" type="ORF">TorRG33x02_342870</name>
</gene>
<protein>
    <submittedName>
        <fullName evidence="1">Uncharacterized protein</fullName>
    </submittedName>
</protein>
<dbReference type="AlphaFoldDB" id="A0A2P5AS38"/>
<dbReference type="EMBL" id="JXTC01000721">
    <property type="protein sequence ID" value="PON39353.1"/>
    <property type="molecule type" value="Genomic_DNA"/>
</dbReference>